<dbReference type="GO" id="GO:0005829">
    <property type="term" value="C:cytosol"/>
    <property type="evidence" value="ECO:0007669"/>
    <property type="project" value="TreeGrafter"/>
</dbReference>
<organism evidence="4 5">
    <name type="scientific">Nocardia stercoris</name>
    <dbReference type="NCBI Taxonomy" id="2483361"/>
    <lineage>
        <taxon>Bacteria</taxon>
        <taxon>Bacillati</taxon>
        <taxon>Actinomycetota</taxon>
        <taxon>Actinomycetes</taxon>
        <taxon>Mycobacteriales</taxon>
        <taxon>Nocardiaceae</taxon>
        <taxon>Nocardia</taxon>
    </lineage>
</organism>
<evidence type="ECO:0000256" key="2">
    <source>
        <dbReference type="ARBA" id="ARBA00023002"/>
    </source>
</evidence>
<dbReference type="Gene3D" id="3.90.180.10">
    <property type="entry name" value="Medium-chain alcohol dehydrogenases, catalytic domain"/>
    <property type="match status" value="1"/>
</dbReference>
<dbReference type="SUPFAM" id="SSF50129">
    <property type="entry name" value="GroES-like"/>
    <property type="match status" value="1"/>
</dbReference>
<keyword evidence="1" id="KW-0521">NADP</keyword>
<dbReference type="SUPFAM" id="SSF51735">
    <property type="entry name" value="NAD(P)-binding Rossmann-fold domains"/>
    <property type="match status" value="1"/>
</dbReference>
<protein>
    <submittedName>
        <fullName evidence="4">NADPH:quinone reductase</fullName>
    </submittedName>
</protein>
<dbReference type="OrthoDB" id="5195079at2"/>
<dbReference type="Pfam" id="PF13602">
    <property type="entry name" value="ADH_zinc_N_2"/>
    <property type="match status" value="1"/>
</dbReference>
<dbReference type="GO" id="GO:0003960">
    <property type="term" value="F:quinone reductase (NADPH) activity"/>
    <property type="evidence" value="ECO:0007669"/>
    <property type="project" value="TreeGrafter"/>
</dbReference>
<dbReference type="Proteomes" id="UP000279275">
    <property type="component" value="Unassembled WGS sequence"/>
</dbReference>
<dbReference type="Pfam" id="PF08240">
    <property type="entry name" value="ADH_N"/>
    <property type="match status" value="1"/>
</dbReference>
<evidence type="ECO:0000256" key="1">
    <source>
        <dbReference type="ARBA" id="ARBA00022857"/>
    </source>
</evidence>
<evidence type="ECO:0000313" key="5">
    <source>
        <dbReference type="Proteomes" id="UP000279275"/>
    </source>
</evidence>
<dbReference type="InterPro" id="IPR020843">
    <property type="entry name" value="ER"/>
</dbReference>
<sequence>MLAVEAQSFGGPDVLTVVEAADPTPGPGQVVIDVAAADVMFLDTRLRSGWGTQFFPVAPPYVPGGAVAGVVAAVGPDVDPALIGTRVAAHTAASGIGGGVPTGGYAERALAVADDLLVVPAELDFVTAAALIHDGRTAMAVAQVAAVRAGERVLVTAAGGGLGALLIQLAAAAGATVIAAASPAKLELARELGAAQVVDYTVPGWATEIGAVDVVFDGAGGVVGKEAAAIAGSRFFGYGNAAGGFAAVDPADAAARGLAVTLLPDMLAGDLDWPALGASAIAAAAAGNLKVTVGQIFPMEAAAQAHAAIESRTAVGRTVLTVGAH</sequence>
<dbReference type="Gene3D" id="3.40.50.720">
    <property type="entry name" value="NAD(P)-binding Rossmann-like Domain"/>
    <property type="match status" value="1"/>
</dbReference>
<dbReference type="SMART" id="SM00829">
    <property type="entry name" value="PKS_ER"/>
    <property type="match status" value="1"/>
</dbReference>
<dbReference type="RefSeq" id="WP_122190720.1">
    <property type="nucleotide sequence ID" value="NZ_RFFH01000014.1"/>
</dbReference>
<dbReference type="GO" id="GO:0035925">
    <property type="term" value="F:mRNA 3'-UTR AU-rich region binding"/>
    <property type="evidence" value="ECO:0007669"/>
    <property type="project" value="TreeGrafter"/>
</dbReference>
<dbReference type="AlphaFoldDB" id="A0A3M2L4N8"/>
<dbReference type="PANTHER" id="PTHR48106">
    <property type="entry name" value="QUINONE OXIDOREDUCTASE PIG3-RELATED"/>
    <property type="match status" value="1"/>
</dbReference>
<dbReference type="InterPro" id="IPR036291">
    <property type="entry name" value="NAD(P)-bd_dom_sf"/>
</dbReference>
<accession>A0A3M2L4N8</accession>
<dbReference type="InterPro" id="IPR011032">
    <property type="entry name" value="GroES-like_sf"/>
</dbReference>
<reference evidence="4 5" key="1">
    <citation type="submission" date="2018-10" db="EMBL/GenBank/DDBJ databases">
        <title>Isolation from cow dung.</title>
        <authorList>
            <person name="Ling L."/>
        </authorList>
    </citation>
    <scope>NUCLEOTIDE SEQUENCE [LARGE SCALE GENOMIC DNA]</scope>
    <source>
        <strain evidence="4 5">NEAU-LL90</strain>
    </source>
</reference>
<keyword evidence="5" id="KW-1185">Reference proteome</keyword>
<gene>
    <name evidence="4" type="ORF">EBN03_25760</name>
</gene>
<name>A0A3M2L4N8_9NOCA</name>
<proteinExistence type="predicted"/>
<evidence type="ECO:0000259" key="3">
    <source>
        <dbReference type="SMART" id="SM00829"/>
    </source>
</evidence>
<dbReference type="InterPro" id="IPR013154">
    <property type="entry name" value="ADH-like_N"/>
</dbReference>
<evidence type="ECO:0000313" key="4">
    <source>
        <dbReference type="EMBL" id="RMI29488.1"/>
    </source>
</evidence>
<dbReference type="PANTHER" id="PTHR48106:SF13">
    <property type="entry name" value="QUINONE OXIDOREDUCTASE-RELATED"/>
    <property type="match status" value="1"/>
</dbReference>
<dbReference type="GO" id="GO:0070402">
    <property type="term" value="F:NADPH binding"/>
    <property type="evidence" value="ECO:0007669"/>
    <property type="project" value="TreeGrafter"/>
</dbReference>
<comment type="caution">
    <text evidence="4">The sequence shown here is derived from an EMBL/GenBank/DDBJ whole genome shotgun (WGS) entry which is preliminary data.</text>
</comment>
<keyword evidence="2" id="KW-0560">Oxidoreductase</keyword>
<dbReference type="EMBL" id="RFFH01000014">
    <property type="protein sequence ID" value="RMI29488.1"/>
    <property type="molecule type" value="Genomic_DNA"/>
</dbReference>
<feature type="domain" description="Enoyl reductase (ER)" evidence="3">
    <location>
        <begin position="10"/>
        <end position="320"/>
    </location>
</feature>